<dbReference type="GO" id="GO:0016757">
    <property type="term" value="F:glycosyltransferase activity"/>
    <property type="evidence" value="ECO:0007669"/>
    <property type="project" value="InterPro"/>
</dbReference>
<dbReference type="GO" id="GO:1901135">
    <property type="term" value="P:carbohydrate derivative metabolic process"/>
    <property type="evidence" value="ECO:0007669"/>
    <property type="project" value="UniProtKB-ARBA"/>
</dbReference>
<evidence type="ECO:0000313" key="2">
    <source>
        <dbReference type="EMBL" id="CAB1275819.1"/>
    </source>
</evidence>
<dbReference type="SUPFAM" id="SSF53756">
    <property type="entry name" value="UDP-Glycosyltransferase/glycogen phosphorylase"/>
    <property type="match status" value="1"/>
</dbReference>
<evidence type="ECO:0000259" key="1">
    <source>
        <dbReference type="Pfam" id="PF00534"/>
    </source>
</evidence>
<dbReference type="Proteomes" id="UP000516072">
    <property type="component" value="Chromosome"/>
</dbReference>
<dbReference type="Gene3D" id="3.40.50.2000">
    <property type="entry name" value="Glycogen Phosphorylase B"/>
    <property type="match status" value="2"/>
</dbReference>
<dbReference type="EMBL" id="LR778175">
    <property type="protein sequence ID" value="CAB1275819.1"/>
    <property type="molecule type" value="Genomic_DNA"/>
</dbReference>
<name>A0A7G1Q9L5_9GAMM</name>
<accession>A0A7G1Q9L5</accession>
<proteinExistence type="predicted"/>
<dbReference type="KEGG" id="ntg:NSCAC_0858"/>
<dbReference type="RefSeq" id="WP_197745156.1">
    <property type="nucleotide sequence ID" value="NZ_LR778175.1"/>
</dbReference>
<keyword evidence="3" id="KW-1185">Reference proteome</keyword>
<organism evidence="2 3">
    <name type="scientific">Candidatus Nitrosacidococcus tergens</name>
    <dbReference type="NCBI Taxonomy" id="553981"/>
    <lineage>
        <taxon>Bacteria</taxon>
        <taxon>Pseudomonadati</taxon>
        <taxon>Pseudomonadota</taxon>
        <taxon>Gammaproteobacteria</taxon>
        <taxon>Chromatiales</taxon>
        <taxon>Chromatiaceae</taxon>
        <taxon>Candidatus Nitrosacidococcus</taxon>
    </lineage>
</organism>
<dbReference type="PANTHER" id="PTHR12526">
    <property type="entry name" value="GLYCOSYLTRANSFERASE"/>
    <property type="match status" value="1"/>
</dbReference>
<sequence length="388" mass="43332">MTHILSIIHYPVFGGPHNSNMRLIPFLQKKGIQTTVLLPEEHGNAAEKLKDAGIQVVLIPLHRARATLNIGTHFQFFTQFSAEIREISEIIQRLKIDIVQINGLINPHGAIAAHRVGVPVVWQILDIHTPVILRYAIKPLLMHYADVIMCTGQKVANKHPGVTKRPDRLVNFFPPVNLTDFSPKISTRNQVRQELGIDTSILVIGTVGNINLVKGHDNFIHAAAQMKAKVHNTCFLILGTIHNNHKNYAKSLEILANNLGLKIGQDLIFLDPAGRVHELVQAMDIFWMTSRSEGIPTAMEEAMALKLPIVSFDVGSIGELIMHGCTGYLVQDQDPKLIAKYTLDNLLDEKIRNEMGSRGRHFIQEHAALEVCAEQHIKAYSLASKYNK</sequence>
<gene>
    <name evidence="2" type="ORF">NSCAC_0858</name>
</gene>
<evidence type="ECO:0000313" key="3">
    <source>
        <dbReference type="Proteomes" id="UP000516072"/>
    </source>
</evidence>
<protein>
    <submittedName>
        <fullName evidence="2">Glycosyl transferase, group 1</fullName>
    </submittedName>
</protein>
<dbReference type="InterPro" id="IPR001296">
    <property type="entry name" value="Glyco_trans_1"/>
</dbReference>
<feature type="domain" description="Glycosyl transferase family 1" evidence="1">
    <location>
        <begin position="189"/>
        <end position="361"/>
    </location>
</feature>
<keyword evidence="2" id="KW-0808">Transferase</keyword>
<reference evidence="2 3" key="1">
    <citation type="submission" date="2020-03" db="EMBL/GenBank/DDBJ databases">
        <authorList>
            <person name="Picone N."/>
        </authorList>
    </citation>
    <scope>NUCLEOTIDE SEQUENCE [LARGE SCALE GENOMIC DNA]</scope>
    <source>
        <strain evidence="2">NSCAC1</strain>
    </source>
</reference>
<dbReference type="Pfam" id="PF00534">
    <property type="entry name" value="Glycos_transf_1"/>
    <property type="match status" value="1"/>
</dbReference>
<dbReference type="AlphaFoldDB" id="A0A7G1Q9L5"/>